<dbReference type="PANTHER" id="PTHR34309:SF10">
    <property type="entry name" value="SLR1406 PROTEIN"/>
    <property type="match status" value="1"/>
</dbReference>
<dbReference type="STRING" id="1860122.A9404_04265"/>
<keyword evidence="3" id="KW-1185">Reference proteome</keyword>
<reference evidence="2 3" key="1">
    <citation type="submission" date="2016-06" db="EMBL/GenBank/DDBJ databases">
        <title>Insight into the functional genes involving in sulfur oxidation in Pearl River water.</title>
        <authorList>
            <person name="Luo J."/>
            <person name="Tan X."/>
            <person name="Lin W."/>
        </authorList>
    </citation>
    <scope>NUCLEOTIDE SEQUENCE [LARGE SCALE GENOMIC DNA]</scope>
    <source>
        <strain evidence="2 3">LS2</strain>
    </source>
</reference>
<dbReference type="Gene3D" id="3.30.450.150">
    <property type="entry name" value="Haem-degrading domain"/>
    <property type="match status" value="1"/>
</dbReference>
<dbReference type="PANTHER" id="PTHR34309">
    <property type="entry name" value="SLR1406 PROTEIN"/>
    <property type="match status" value="1"/>
</dbReference>
<dbReference type="InterPro" id="IPR038084">
    <property type="entry name" value="PduO/GlcC-like_sf"/>
</dbReference>
<keyword evidence="1" id="KW-0732">Signal</keyword>
<evidence type="ECO:0000313" key="3">
    <source>
        <dbReference type="Proteomes" id="UP000078596"/>
    </source>
</evidence>
<protein>
    <submittedName>
        <fullName evidence="2">Adenosylcobalamin biosynthesis, GlcG-related protein</fullName>
    </submittedName>
</protein>
<dbReference type="KEGG" id="haz:A9404_04265"/>
<sequence>MNHPYKKLARALILTAACGLGATTVQAADEPPVINIKRLSMEMALKAAETAIHTCRGKGIQIGVTVVDRGGNPQVVLRDVLAPDLTLTISRLKAYTAVSFTAATSSLESRGEGALGRVPGLFFGAGGVPIQAGGQTYGAIGVSGAPSGKTDEECASAGAKAIEADLELM</sequence>
<proteinExistence type="predicted"/>
<organism evidence="2 3">
    <name type="scientific">Halothiobacillus diazotrophicus</name>
    <dbReference type="NCBI Taxonomy" id="1860122"/>
    <lineage>
        <taxon>Bacteria</taxon>
        <taxon>Pseudomonadati</taxon>
        <taxon>Pseudomonadota</taxon>
        <taxon>Gammaproteobacteria</taxon>
        <taxon>Chromatiales</taxon>
        <taxon>Halothiobacillaceae</taxon>
        <taxon>Halothiobacillus</taxon>
    </lineage>
</organism>
<dbReference type="Pfam" id="PF03928">
    <property type="entry name" value="HbpS-like"/>
    <property type="match status" value="1"/>
</dbReference>
<evidence type="ECO:0000313" key="2">
    <source>
        <dbReference type="EMBL" id="ANJ66698.1"/>
    </source>
</evidence>
<dbReference type="InterPro" id="IPR005624">
    <property type="entry name" value="PduO/GlcC-like"/>
</dbReference>
<dbReference type="RefSeq" id="WP_066099003.1">
    <property type="nucleotide sequence ID" value="NZ_CP016027.1"/>
</dbReference>
<feature type="signal peptide" evidence="1">
    <location>
        <begin position="1"/>
        <end position="27"/>
    </location>
</feature>
<dbReference type="SUPFAM" id="SSF143744">
    <property type="entry name" value="GlcG-like"/>
    <property type="match status" value="1"/>
</dbReference>
<dbReference type="AlphaFoldDB" id="A0A191ZFQ3"/>
<feature type="chain" id="PRO_5008250365" evidence="1">
    <location>
        <begin position="28"/>
        <end position="169"/>
    </location>
</feature>
<name>A0A191ZFQ3_9GAMM</name>
<evidence type="ECO:0000256" key="1">
    <source>
        <dbReference type="SAM" id="SignalP"/>
    </source>
</evidence>
<dbReference type="Proteomes" id="UP000078596">
    <property type="component" value="Chromosome"/>
</dbReference>
<accession>A0A191ZFQ3</accession>
<gene>
    <name evidence="2" type="ORF">A9404_04265</name>
</gene>
<dbReference type="EMBL" id="CP016027">
    <property type="protein sequence ID" value="ANJ66698.1"/>
    <property type="molecule type" value="Genomic_DNA"/>
</dbReference>
<dbReference type="InterPro" id="IPR052517">
    <property type="entry name" value="GlcG_carb_metab_protein"/>
</dbReference>
<dbReference type="OrthoDB" id="5786851at2"/>